<dbReference type="Proteomes" id="UP000029995">
    <property type="component" value="Unassembled WGS sequence"/>
</dbReference>
<evidence type="ECO:0000313" key="2">
    <source>
        <dbReference type="EMBL" id="KGM36077.1"/>
    </source>
</evidence>
<reference evidence="2 3" key="1">
    <citation type="submission" date="2014-01" db="EMBL/GenBank/DDBJ databases">
        <title>Genome sequence determination for a cystic fibrosis isolate, Inquilinus limosus.</title>
        <authorList>
            <person name="Pino M."/>
            <person name="Di Conza J."/>
            <person name="Gutkind G."/>
        </authorList>
    </citation>
    <scope>NUCLEOTIDE SEQUENCE [LARGE SCALE GENOMIC DNA]</scope>
    <source>
        <strain evidence="2 3">MP06</strain>
    </source>
</reference>
<feature type="signal peptide" evidence="1">
    <location>
        <begin position="1"/>
        <end position="23"/>
    </location>
</feature>
<dbReference type="OrthoDB" id="464386at2"/>
<accession>A0A0A0DGF9</accession>
<dbReference type="RefSeq" id="WP_034830326.1">
    <property type="nucleotide sequence ID" value="NZ_JANX01000001.1"/>
</dbReference>
<protein>
    <submittedName>
        <fullName evidence="2">Uncharacterized protein</fullName>
    </submittedName>
</protein>
<comment type="caution">
    <text evidence="2">The sequence shown here is derived from an EMBL/GenBank/DDBJ whole genome shotgun (WGS) entry which is preliminary data.</text>
</comment>
<name>A0A0A0DGF9_9PROT</name>
<keyword evidence="1" id="KW-0732">Signal</keyword>
<feature type="chain" id="PRO_5001968483" evidence="1">
    <location>
        <begin position="24"/>
        <end position="110"/>
    </location>
</feature>
<evidence type="ECO:0000313" key="3">
    <source>
        <dbReference type="Proteomes" id="UP000029995"/>
    </source>
</evidence>
<dbReference type="EMBL" id="JANX01000001">
    <property type="protein sequence ID" value="KGM36077.1"/>
    <property type="molecule type" value="Genomic_DNA"/>
</dbReference>
<evidence type="ECO:0000256" key="1">
    <source>
        <dbReference type="SAM" id="SignalP"/>
    </source>
</evidence>
<proteinExistence type="predicted"/>
<gene>
    <name evidence="2" type="ORF">P409_00010</name>
</gene>
<organism evidence="2 3">
    <name type="scientific">Inquilinus limosus MP06</name>
    <dbReference type="NCBI Taxonomy" id="1398085"/>
    <lineage>
        <taxon>Bacteria</taxon>
        <taxon>Pseudomonadati</taxon>
        <taxon>Pseudomonadota</taxon>
        <taxon>Alphaproteobacteria</taxon>
        <taxon>Rhodospirillales</taxon>
        <taxon>Rhodospirillaceae</taxon>
        <taxon>Inquilinus</taxon>
    </lineage>
</organism>
<dbReference type="AlphaFoldDB" id="A0A0A0DGF9"/>
<sequence>MRRFCRIAVLAAAAAGVPAAALAQALPDSVEIQNRRSAAIEDLRVSPDFESSWGYNRLRVSPLAPGASARIPTEDLRGGCYFDVKVRQNDGAEAEYWSLNLCSRPVIDLD</sequence>